<keyword evidence="3" id="KW-1185">Reference proteome</keyword>
<accession>A0A221MC32</accession>
<evidence type="ECO:0008006" key="4">
    <source>
        <dbReference type="Google" id="ProtNLM"/>
    </source>
</evidence>
<proteinExistence type="predicted"/>
<sequence>MIYAISTILIVAVILFIISFLMNDKFKELEDQLEQYSMSTMQDTYQMKKKIKILEEELLTNDLTGDLFQNDNQSSEADRKIVQLHEKGYSIQEITELTKLSTYDIQLILRNY</sequence>
<dbReference type="OrthoDB" id="2454584at2"/>
<keyword evidence="1" id="KW-1133">Transmembrane helix</keyword>
<evidence type="ECO:0000313" key="3">
    <source>
        <dbReference type="Proteomes" id="UP000204391"/>
    </source>
</evidence>
<dbReference type="EMBL" id="CP022437">
    <property type="protein sequence ID" value="ASN05228.1"/>
    <property type="molecule type" value="Genomic_DNA"/>
</dbReference>
<evidence type="ECO:0000313" key="2">
    <source>
        <dbReference type="EMBL" id="ASN05228.1"/>
    </source>
</evidence>
<dbReference type="AlphaFoldDB" id="A0A221MC32"/>
<dbReference type="Proteomes" id="UP000204391">
    <property type="component" value="Chromosome"/>
</dbReference>
<dbReference type="RefSeq" id="WP_089532078.1">
    <property type="nucleotide sequence ID" value="NZ_CP022437.1"/>
</dbReference>
<keyword evidence="1" id="KW-0472">Membrane</keyword>
<reference evidence="2 3" key="1">
    <citation type="journal article" date="2003" name="Int. J. Syst. Evol. Microbiol.">
        <title>Virgibacillus carmonensis sp. nov., Virgibacillus necropolis sp. nov. and Virgibacillus picturae sp. nov., three novel species isolated from deteriorated mural paintings, transfer of the species of the genus salibacillus to Virgibacillus, as Virgibacillus marismortui comb. nov. and Virgibacillus salexigens comb. nov., and emended description of the genus Virgibacillus.</title>
        <authorList>
            <person name="Heyrman J."/>
            <person name="Logan N.A."/>
            <person name="Busse H.J."/>
            <person name="Balcaen A."/>
            <person name="Lebbe L."/>
            <person name="Rodriguez-Diaz M."/>
            <person name="Swings J."/>
            <person name="De Vos P."/>
        </authorList>
    </citation>
    <scope>NUCLEOTIDE SEQUENCE [LARGE SCALE GENOMIC DNA]</scope>
    <source>
        <strain evidence="2 3">LMG 19488</strain>
    </source>
</reference>
<evidence type="ECO:0000256" key="1">
    <source>
        <dbReference type="SAM" id="Phobius"/>
    </source>
</evidence>
<name>A0A221MC32_9BACI</name>
<protein>
    <recommendedName>
        <fullName evidence="4">Resolvase HTH domain-containing protein</fullName>
    </recommendedName>
</protein>
<keyword evidence="1" id="KW-0812">Transmembrane</keyword>
<gene>
    <name evidence="2" type="ORF">CFK40_09485</name>
</gene>
<organism evidence="2 3">
    <name type="scientific">Virgibacillus necropolis</name>
    <dbReference type="NCBI Taxonomy" id="163877"/>
    <lineage>
        <taxon>Bacteria</taxon>
        <taxon>Bacillati</taxon>
        <taxon>Bacillota</taxon>
        <taxon>Bacilli</taxon>
        <taxon>Bacillales</taxon>
        <taxon>Bacillaceae</taxon>
        <taxon>Virgibacillus</taxon>
    </lineage>
</organism>
<dbReference type="KEGG" id="vne:CFK40_09485"/>
<feature type="transmembrane region" description="Helical" evidence="1">
    <location>
        <begin position="6"/>
        <end position="23"/>
    </location>
</feature>